<gene>
    <name evidence="3" type="ORF">FSP39_022667</name>
    <name evidence="4" type="ORF">FSP39_022968</name>
</gene>
<reference evidence="3" key="1">
    <citation type="submission" date="2019-08" db="EMBL/GenBank/DDBJ databases">
        <title>The improved chromosome-level genome for the pearl oyster Pinctada fucata martensii using PacBio sequencing and Hi-C.</title>
        <authorList>
            <person name="Zheng Z."/>
        </authorList>
    </citation>
    <scope>NUCLEOTIDE SEQUENCE</scope>
    <source>
        <strain evidence="3">ZZ-2019</strain>
        <tissue evidence="3">Adductor muscle</tissue>
    </source>
</reference>
<dbReference type="EMBL" id="VSWD01000013">
    <property type="protein sequence ID" value="KAK3084999.1"/>
    <property type="molecule type" value="Genomic_DNA"/>
</dbReference>
<evidence type="ECO:0000313" key="5">
    <source>
        <dbReference type="Proteomes" id="UP001186944"/>
    </source>
</evidence>
<dbReference type="PROSITE" id="PS51898">
    <property type="entry name" value="TYR_RECOMBINASE"/>
    <property type="match status" value="1"/>
</dbReference>
<organism evidence="3 5">
    <name type="scientific">Pinctada imbricata</name>
    <name type="common">Atlantic pearl-oyster</name>
    <name type="synonym">Pinctada martensii</name>
    <dbReference type="NCBI Taxonomy" id="66713"/>
    <lineage>
        <taxon>Eukaryota</taxon>
        <taxon>Metazoa</taxon>
        <taxon>Spiralia</taxon>
        <taxon>Lophotrochozoa</taxon>
        <taxon>Mollusca</taxon>
        <taxon>Bivalvia</taxon>
        <taxon>Autobranchia</taxon>
        <taxon>Pteriomorphia</taxon>
        <taxon>Pterioida</taxon>
        <taxon>Pterioidea</taxon>
        <taxon>Pteriidae</taxon>
        <taxon>Pinctada</taxon>
    </lineage>
</organism>
<proteinExistence type="predicted"/>
<dbReference type="EMBL" id="VSWD01000004">
    <property type="protein sequence ID" value="KAK3105340.1"/>
    <property type="molecule type" value="Genomic_DNA"/>
</dbReference>
<evidence type="ECO:0000313" key="4">
    <source>
        <dbReference type="EMBL" id="KAK3105340.1"/>
    </source>
</evidence>
<keyword evidence="1" id="KW-0233">DNA recombination</keyword>
<dbReference type="InterPro" id="IPR002104">
    <property type="entry name" value="Integrase_catalytic"/>
</dbReference>
<accession>A0AA89BRR0</accession>
<evidence type="ECO:0000256" key="1">
    <source>
        <dbReference type="ARBA" id="ARBA00023172"/>
    </source>
</evidence>
<evidence type="ECO:0000259" key="2">
    <source>
        <dbReference type="PROSITE" id="PS51898"/>
    </source>
</evidence>
<evidence type="ECO:0000313" key="3">
    <source>
        <dbReference type="EMBL" id="KAK3084999.1"/>
    </source>
</evidence>
<dbReference type="InterPro" id="IPR013762">
    <property type="entry name" value="Integrase-like_cat_sf"/>
</dbReference>
<dbReference type="CDD" id="cd00397">
    <property type="entry name" value="DNA_BRE_C"/>
    <property type="match status" value="1"/>
</dbReference>
<dbReference type="SUPFAM" id="SSF56349">
    <property type="entry name" value="DNA breaking-rejoining enzymes"/>
    <property type="match status" value="1"/>
</dbReference>
<dbReference type="GO" id="GO:0006310">
    <property type="term" value="P:DNA recombination"/>
    <property type="evidence" value="ECO:0007669"/>
    <property type="project" value="UniProtKB-KW"/>
</dbReference>
<dbReference type="Pfam" id="PF00589">
    <property type="entry name" value="Phage_integrase"/>
    <property type="match status" value="1"/>
</dbReference>
<sequence length="196" mass="21991">MFPLEKLTFKDLTLKSVMLLTLLTGQRAQTIHLLKVSDVNISNVDVRIVYSSLLKTTRPGFHLSDSIIHAFDSDDALCLVKTLTRYLLVSETLRHENCDELFIGTMKPFKGVSRDTVRRWIKTVMKNAGVDIQVFKPHSTRAASTSAAKQAGVQISDIMKCAGWTNAQTFSRFYDKIVSQQSNSSSNFSRSLLETV</sequence>
<name>A0AA89BRR0_PINIB</name>
<dbReference type="InterPro" id="IPR011010">
    <property type="entry name" value="DNA_brk_join_enz"/>
</dbReference>
<keyword evidence="5" id="KW-1185">Reference proteome</keyword>
<dbReference type="GO" id="GO:0015074">
    <property type="term" value="P:DNA integration"/>
    <property type="evidence" value="ECO:0007669"/>
    <property type="project" value="InterPro"/>
</dbReference>
<dbReference type="GO" id="GO:0003677">
    <property type="term" value="F:DNA binding"/>
    <property type="evidence" value="ECO:0007669"/>
    <property type="project" value="InterPro"/>
</dbReference>
<dbReference type="PANTHER" id="PTHR35617:SF3">
    <property type="entry name" value="CORE-BINDING (CB) DOMAIN-CONTAINING PROTEIN"/>
    <property type="match status" value="1"/>
</dbReference>
<dbReference type="AlphaFoldDB" id="A0AA89BRR0"/>
<dbReference type="Proteomes" id="UP001186944">
    <property type="component" value="Unassembled WGS sequence"/>
</dbReference>
<feature type="domain" description="Tyr recombinase" evidence="2">
    <location>
        <begin position="1"/>
        <end position="187"/>
    </location>
</feature>
<dbReference type="PANTHER" id="PTHR35617">
    <property type="entry name" value="PHAGE_INTEGRASE DOMAIN-CONTAINING PROTEIN"/>
    <property type="match status" value="1"/>
</dbReference>
<protein>
    <recommendedName>
        <fullName evidence="2">Tyr recombinase domain-containing protein</fullName>
    </recommendedName>
</protein>
<dbReference type="Gene3D" id="1.10.443.10">
    <property type="entry name" value="Intergrase catalytic core"/>
    <property type="match status" value="1"/>
</dbReference>
<comment type="caution">
    <text evidence="3">The sequence shown here is derived from an EMBL/GenBank/DDBJ whole genome shotgun (WGS) entry which is preliminary data.</text>
</comment>